<comment type="catalytic activity">
    <reaction evidence="1">
        <text>Endohydrolysis of (1-&gt;4)-beta-D-glucosidic linkages in cellulose, lichenin and cereal beta-D-glucans.</text>
        <dbReference type="EC" id="3.2.1.4"/>
    </reaction>
</comment>
<evidence type="ECO:0000256" key="8">
    <source>
        <dbReference type="PROSITE-ProRule" id="PRU10058"/>
    </source>
</evidence>
<keyword evidence="5" id="KW-0136">Cellulose degradation</keyword>
<evidence type="ECO:0000256" key="5">
    <source>
        <dbReference type="ARBA" id="ARBA00023001"/>
    </source>
</evidence>
<organism evidence="10 11">
    <name type="scientific">Mucilaginibacter celer</name>
    <dbReference type="NCBI Taxonomy" id="2305508"/>
    <lineage>
        <taxon>Bacteria</taxon>
        <taxon>Pseudomonadati</taxon>
        <taxon>Bacteroidota</taxon>
        <taxon>Sphingobacteriia</taxon>
        <taxon>Sphingobacteriales</taxon>
        <taxon>Sphingobacteriaceae</taxon>
        <taxon>Mucilaginibacter</taxon>
    </lineage>
</organism>
<keyword evidence="4 9" id="KW-0378">Hydrolase</keyword>
<dbReference type="OrthoDB" id="9803461at2"/>
<evidence type="ECO:0000256" key="9">
    <source>
        <dbReference type="RuleBase" id="RU361167"/>
    </source>
</evidence>
<evidence type="ECO:0000256" key="1">
    <source>
        <dbReference type="ARBA" id="ARBA00000966"/>
    </source>
</evidence>
<dbReference type="RefSeq" id="WP_119410439.1">
    <property type="nucleotide sequence ID" value="NZ_CP032869.1"/>
</dbReference>
<accession>A0A494W0Q7</accession>
<reference evidence="10 11" key="1">
    <citation type="submission" date="2018-10" db="EMBL/GenBank/DDBJ databases">
        <title>Genome sequencing of Mucilaginibacter sp. HYN0043.</title>
        <authorList>
            <person name="Kim M."/>
            <person name="Yi H."/>
        </authorList>
    </citation>
    <scope>NUCLEOTIDE SEQUENCE [LARGE SCALE GENOMIC DNA]</scope>
    <source>
        <strain evidence="10 11">HYN0043</strain>
    </source>
</reference>
<dbReference type="InterPro" id="IPR012341">
    <property type="entry name" value="6hp_glycosidase-like_sf"/>
</dbReference>
<evidence type="ECO:0000256" key="3">
    <source>
        <dbReference type="ARBA" id="ARBA00022729"/>
    </source>
</evidence>
<dbReference type="Pfam" id="PF01270">
    <property type="entry name" value="Glyco_hydro_8"/>
    <property type="match status" value="1"/>
</dbReference>
<evidence type="ECO:0000256" key="7">
    <source>
        <dbReference type="ARBA" id="ARBA00023326"/>
    </source>
</evidence>
<proteinExistence type="inferred from homology"/>
<evidence type="ECO:0000313" key="10">
    <source>
        <dbReference type="EMBL" id="AYL96852.1"/>
    </source>
</evidence>
<dbReference type="EC" id="3.2.1.-" evidence="9"/>
<sequence>MNLTILKPTRNCVRVSIALILLLMVDGLHAQTVLRPFPQHVVYTSGSIKPNHLSQKQLDTQVELFYNQWKARYIKPGCDKQQFYVWFEKPGKECVSEGQGYGMIITALMAGYDKQAKAIYDGLYNYYKVHPASRSSYLMAWAQGKNCKSLDGSAATDGDMDIAYSLLLADKQWGSKGTINYLQEAKKLLAAIMRYEINQVSYSVLLSDGSEGDSKDYYDMRSSDFMPANVKAFEGSVNTGEWEKVIDNNYALFNSLQKNYSPDAGLVPDFIQGINKKARPAKPNYLESKYDGYYNYNACRVPWRVGADYLLYGDKRAKLFVDKINHWIKETTESHPDNISAGYTLEGNDIKGRYFEALSFIAPFTVAAMVDKGNQQWLNKLWDYLLAFKLRDYDYYDNSIKMLNMIIVSGNYWKVE</sequence>
<dbReference type="AlphaFoldDB" id="A0A494W0Q7"/>
<feature type="active site" description="Nucleophile" evidence="8">
    <location>
        <position position="157"/>
    </location>
</feature>
<dbReference type="KEGG" id="muh:HYN43_016765"/>
<dbReference type="GO" id="GO:0030245">
    <property type="term" value="P:cellulose catabolic process"/>
    <property type="evidence" value="ECO:0007669"/>
    <property type="project" value="UniProtKB-KW"/>
</dbReference>
<protein>
    <recommendedName>
        <fullName evidence="9">Glucanase</fullName>
        <ecNumber evidence="9">3.2.1.-</ecNumber>
    </recommendedName>
</protein>
<keyword evidence="11" id="KW-1185">Reference proteome</keyword>
<keyword evidence="3" id="KW-0732">Signal</keyword>
<dbReference type="PROSITE" id="PS00812">
    <property type="entry name" value="GLYCOSYL_HYDROL_F8"/>
    <property type="match status" value="1"/>
</dbReference>
<evidence type="ECO:0000256" key="4">
    <source>
        <dbReference type="ARBA" id="ARBA00022801"/>
    </source>
</evidence>
<dbReference type="GO" id="GO:0008810">
    <property type="term" value="F:cellulase activity"/>
    <property type="evidence" value="ECO:0007669"/>
    <property type="project" value="UniProtKB-EC"/>
</dbReference>
<dbReference type="EMBL" id="CP032869">
    <property type="protein sequence ID" value="AYL96852.1"/>
    <property type="molecule type" value="Genomic_DNA"/>
</dbReference>
<dbReference type="InterPro" id="IPR019834">
    <property type="entry name" value="Glyco_hydro_8_CS"/>
</dbReference>
<keyword evidence="7 9" id="KW-0624">Polysaccharide degradation</keyword>
<comment type="similarity">
    <text evidence="2 9">Belongs to the glycosyl hydrolase 8 (cellulase D) family.</text>
</comment>
<dbReference type="PRINTS" id="PR00735">
    <property type="entry name" value="GLHYDRLASE8"/>
</dbReference>
<keyword evidence="7 9" id="KW-0119">Carbohydrate metabolism</keyword>
<dbReference type="SUPFAM" id="SSF48208">
    <property type="entry name" value="Six-hairpin glycosidases"/>
    <property type="match status" value="1"/>
</dbReference>
<dbReference type="Proteomes" id="UP000270046">
    <property type="component" value="Chromosome"/>
</dbReference>
<name>A0A494W0Q7_9SPHI</name>
<dbReference type="InterPro" id="IPR002037">
    <property type="entry name" value="Glyco_hydro_8"/>
</dbReference>
<keyword evidence="6 9" id="KW-0326">Glycosidase</keyword>
<evidence type="ECO:0000256" key="6">
    <source>
        <dbReference type="ARBA" id="ARBA00023295"/>
    </source>
</evidence>
<dbReference type="InterPro" id="IPR008928">
    <property type="entry name" value="6-hairpin_glycosidase_sf"/>
</dbReference>
<gene>
    <name evidence="10" type="ORF">HYN43_016765</name>
</gene>
<evidence type="ECO:0000313" key="11">
    <source>
        <dbReference type="Proteomes" id="UP000270046"/>
    </source>
</evidence>
<evidence type="ECO:0000256" key="2">
    <source>
        <dbReference type="ARBA" id="ARBA00009209"/>
    </source>
</evidence>
<dbReference type="Gene3D" id="1.50.10.10">
    <property type="match status" value="1"/>
</dbReference>